<name>A0A0D3JD03_EMIH1</name>
<dbReference type="RefSeq" id="XP_005773817.1">
    <property type="nucleotide sequence ID" value="XM_005773760.1"/>
</dbReference>
<dbReference type="InterPro" id="IPR036397">
    <property type="entry name" value="RNaseH_sf"/>
</dbReference>
<dbReference type="GeneID" id="17266933"/>
<dbReference type="Proteomes" id="UP000013827">
    <property type="component" value="Unassembled WGS sequence"/>
</dbReference>
<dbReference type="EnsemblProtists" id="EOD21388">
    <property type="protein sequence ID" value="EOD21388"/>
    <property type="gene ID" value="EMIHUDRAFT_241296"/>
</dbReference>
<dbReference type="SUPFAM" id="SSF53098">
    <property type="entry name" value="Ribonuclease H-like"/>
    <property type="match status" value="1"/>
</dbReference>
<evidence type="ECO:0000313" key="1">
    <source>
        <dbReference type="EnsemblProtists" id="EOD21388"/>
    </source>
</evidence>
<dbReference type="InterPro" id="IPR012337">
    <property type="entry name" value="RNaseH-like_sf"/>
</dbReference>
<dbReference type="Gene3D" id="3.30.420.10">
    <property type="entry name" value="Ribonuclease H-like superfamily/Ribonuclease H"/>
    <property type="match status" value="1"/>
</dbReference>
<dbReference type="HOGENOM" id="CLU_1527975_0_0_1"/>
<evidence type="ECO:0008006" key="3">
    <source>
        <dbReference type="Google" id="ProtNLM"/>
    </source>
</evidence>
<reference evidence="1" key="2">
    <citation type="submission" date="2024-10" db="UniProtKB">
        <authorList>
            <consortium name="EnsemblProtists"/>
        </authorList>
    </citation>
    <scope>IDENTIFICATION</scope>
</reference>
<dbReference type="PaxDb" id="2903-EOD21388"/>
<reference evidence="2" key="1">
    <citation type="journal article" date="2013" name="Nature">
        <title>Pan genome of the phytoplankton Emiliania underpins its global distribution.</title>
        <authorList>
            <person name="Read B.A."/>
            <person name="Kegel J."/>
            <person name="Klute M.J."/>
            <person name="Kuo A."/>
            <person name="Lefebvre S.C."/>
            <person name="Maumus F."/>
            <person name="Mayer C."/>
            <person name="Miller J."/>
            <person name="Monier A."/>
            <person name="Salamov A."/>
            <person name="Young J."/>
            <person name="Aguilar M."/>
            <person name="Claverie J.M."/>
            <person name="Frickenhaus S."/>
            <person name="Gonzalez K."/>
            <person name="Herman E.K."/>
            <person name="Lin Y.C."/>
            <person name="Napier J."/>
            <person name="Ogata H."/>
            <person name="Sarno A.F."/>
            <person name="Shmutz J."/>
            <person name="Schroeder D."/>
            <person name="de Vargas C."/>
            <person name="Verret F."/>
            <person name="von Dassow P."/>
            <person name="Valentin K."/>
            <person name="Van de Peer Y."/>
            <person name="Wheeler G."/>
            <person name="Dacks J.B."/>
            <person name="Delwiche C.F."/>
            <person name="Dyhrman S.T."/>
            <person name="Glockner G."/>
            <person name="John U."/>
            <person name="Richards T."/>
            <person name="Worden A.Z."/>
            <person name="Zhang X."/>
            <person name="Grigoriev I.V."/>
            <person name="Allen A.E."/>
            <person name="Bidle K."/>
            <person name="Borodovsky M."/>
            <person name="Bowler C."/>
            <person name="Brownlee C."/>
            <person name="Cock J.M."/>
            <person name="Elias M."/>
            <person name="Gladyshev V.N."/>
            <person name="Groth M."/>
            <person name="Guda C."/>
            <person name="Hadaegh A."/>
            <person name="Iglesias-Rodriguez M.D."/>
            <person name="Jenkins J."/>
            <person name="Jones B.M."/>
            <person name="Lawson T."/>
            <person name="Leese F."/>
            <person name="Lindquist E."/>
            <person name="Lobanov A."/>
            <person name="Lomsadze A."/>
            <person name="Malik S.B."/>
            <person name="Marsh M.E."/>
            <person name="Mackinder L."/>
            <person name="Mock T."/>
            <person name="Mueller-Roeber B."/>
            <person name="Pagarete A."/>
            <person name="Parker M."/>
            <person name="Probert I."/>
            <person name="Quesneville H."/>
            <person name="Raines C."/>
            <person name="Rensing S.A."/>
            <person name="Riano-Pachon D.M."/>
            <person name="Richier S."/>
            <person name="Rokitta S."/>
            <person name="Shiraiwa Y."/>
            <person name="Soanes D.M."/>
            <person name="van der Giezen M."/>
            <person name="Wahlund T.M."/>
            <person name="Williams B."/>
            <person name="Wilson W."/>
            <person name="Wolfe G."/>
            <person name="Wurch L.L."/>
        </authorList>
    </citation>
    <scope>NUCLEOTIDE SEQUENCE</scope>
</reference>
<dbReference type="AlphaFoldDB" id="A0A0D3JD03"/>
<dbReference type="KEGG" id="ehx:EMIHUDRAFT_241296"/>
<protein>
    <recommendedName>
        <fullName evidence="3">RNase H type-1 domain-containing protein</fullName>
    </recommendedName>
</protein>
<dbReference type="GO" id="GO:0003676">
    <property type="term" value="F:nucleic acid binding"/>
    <property type="evidence" value="ECO:0007669"/>
    <property type="project" value="InterPro"/>
</dbReference>
<keyword evidence="2" id="KW-1185">Reference proteome</keyword>
<evidence type="ECO:0000313" key="2">
    <source>
        <dbReference type="Proteomes" id="UP000013827"/>
    </source>
</evidence>
<proteinExistence type="predicted"/>
<accession>A0A0D3JD03</accession>
<sequence>MATAKDAADRRCLVLSDCKPALQQIEAAYRKGSLEGLREWDRGGALEGICRYRAQLESVTFLWVPSHAGCASNAYADAAATAYMGASEIEDATAVIRGAVRTRPCLYTDRRRTADREWGREVLDRRTYYATRGHTNEWVRGRLGEGLTAGSHTAGVTGPLWSDVVRGTTRHKWDKR</sequence>
<organism evidence="1 2">
    <name type="scientific">Emiliania huxleyi (strain CCMP1516)</name>
    <dbReference type="NCBI Taxonomy" id="280463"/>
    <lineage>
        <taxon>Eukaryota</taxon>
        <taxon>Haptista</taxon>
        <taxon>Haptophyta</taxon>
        <taxon>Prymnesiophyceae</taxon>
        <taxon>Isochrysidales</taxon>
        <taxon>Noelaerhabdaceae</taxon>
        <taxon>Emiliania</taxon>
    </lineage>
</organism>